<dbReference type="InterPro" id="IPR011009">
    <property type="entry name" value="Kinase-like_dom_sf"/>
</dbReference>
<comment type="catalytic activity">
    <reaction evidence="8">
        <text>L-seryl-[protein] + ATP = O-phospho-L-seryl-[protein] + ADP + H(+)</text>
        <dbReference type="Rhea" id="RHEA:17989"/>
        <dbReference type="Rhea" id="RHEA-COMP:9863"/>
        <dbReference type="Rhea" id="RHEA-COMP:11604"/>
        <dbReference type="ChEBI" id="CHEBI:15378"/>
        <dbReference type="ChEBI" id="CHEBI:29999"/>
        <dbReference type="ChEBI" id="CHEBI:30616"/>
        <dbReference type="ChEBI" id="CHEBI:83421"/>
        <dbReference type="ChEBI" id="CHEBI:456216"/>
        <dbReference type="EC" id="2.7.11.1"/>
    </reaction>
</comment>
<dbReference type="SUPFAM" id="SSF56112">
    <property type="entry name" value="Protein kinase-like (PK-like)"/>
    <property type="match status" value="1"/>
</dbReference>
<dbReference type="RefSeq" id="WP_056979731.1">
    <property type="nucleotide sequence ID" value="NZ_AZDZ01000009.1"/>
</dbReference>
<keyword evidence="11" id="KW-1133">Transmembrane helix</keyword>
<feature type="domain" description="PASTA" evidence="13">
    <location>
        <begin position="410"/>
        <end position="477"/>
    </location>
</feature>
<dbReference type="Gene3D" id="3.30.200.20">
    <property type="entry name" value="Phosphorylase Kinase, domain 1"/>
    <property type="match status" value="1"/>
</dbReference>
<keyword evidence="5 14" id="KW-0418">Kinase</keyword>
<feature type="domain" description="PASTA" evidence="13">
    <location>
        <begin position="482"/>
        <end position="548"/>
    </location>
</feature>
<dbReference type="STRING" id="1423775.FD03_GL000158"/>
<dbReference type="CDD" id="cd06577">
    <property type="entry name" value="PASTA_pknB"/>
    <property type="match status" value="3"/>
</dbReference>
<dbReference type="FunFam" id="3.30.200.20:FF:000035">
    <property type="entry name" value="Serine/threonine protein kinase Stk1"/>
    <property type="match status" value="1"/>
</dbReference>
<dbReference type="Gene3D" id="2.60.40.2560">
    <property type="match status" value="1"/>
</dbReference>
<dbReference type="InterPro" id="IPR000719">
    <property type="entry name" value="Prot_kinase_dom"/>
</dbReference>
<evidence type="ECO:0000259" key="13">
    <source>
        <dbReference type="PROSITE" id="PS51178"/>
    </source>
</evidence>
<dbReference type="PANTHER" id="PTHR43289:SF34">
    <property type="entry name" value="SERINE_THREONINE-PROTEIN KINASE YBDM-RELATED"/>
    <property type="match status" value="1"/>
</dbReference>
<feature type="binding site" evidence="9">
    <location>
        <position position="40"/>
    </location>
    <ligand>
        <name>ATP</name>
        <dbReference type="ChEBI" id="CHEBI:30616"/>
    </ligand>
</feature>
<dbReference type="Pfam" id="PF03793">
    <property type="entry name" value="PASTA"/>
    <property type="match status" value="3"/>
</dbReference>
<evidence type="ECO:0000256" key="6">
    <source>
        <dbReference type="ARBA" id="ARBA00022840"/>
    </source>
</evidence>
<dbReference type="SUPFAM" id="SSF54184">
    <property type="entry name" value="Penicillin-binding protein 2x (pbp-2x), c-terminal domain"/>
    <property type="match status" value="1"/>
</dbReference>
<dbReference type="CDD" id="cd14014">
    <property type="entry name" value="STKc_PknB_like"/>
    <property type="match status" value="1"/>
</dbReference>
<evidence type="ECO:0000256" key="8">
    <source>
        <dbReference type="ARBA" id="ARBA00048679"/>
    </source>
</evidence>
<dbReference type="GO" id="GO:0005524">
    <property type="term" value="F:ATP binding"/>
    <property type="evidence" value="ECO:0007669"/>
    <property type="project" value="UniProtKB-UniRule"/>
</dbReference>
<dbReference type="Gene3D" id="3.30.10.20">
    <property type="match status" value="3"/>
</dbReference>
<evidence type="ECO:0000256" key="5">
    <source>
        <dbReference type="ARBA" id="ARBA00022777"/>
    </source>
</evidence>
<feature type="compositionally biased region" description="Acidic residues" evidence="10">
    <location>
        <begin position="554"/>
        <end position="568"/>
    </location>
</feature>
<dbReference type="SMART" id="SM00220">
    <property type="entry name" value="S_TKc"/>
    <property type="match status" value="1"/>
</dbReference>
<keyword evidence="11" id="KW-0472">Membrane</keyword>
<feature type="domain" description="Protein kinase" evidence="12">
    <location>
        <begin position="11"/>
        <end position="274"/>
    </location>
</feature>
<feature type="region of interest" description="Disordered" evidence="10">
    <location>
        <begin position="547"/>
        <end position="585"/>
    </location>
</feature>
<dbReference type="PANTHER" id="PTHR43289">
    <property type="entry name" value="MITOGEN-ACTIVATED PROTEIN KINASE KINASE KINASE 20-RELATED"/>
    <property type="match status" value="1"/>
</dbReference>
<dbReference type="EMBL" id="AZDZ01000009">
    <property type="protein sequence ID" value="KRK79982.1"/>
    <property type="molecule type" value="Genomic_DNA"/>
</dbReference>
<gene>
    <name evidence="14" type="ORF">FD03_GL000158</name>
</gene>
<evidence type="ECO:0000256" key="3">
    <source>
        <dbReference type="ARBA" id="ARBA00022679"/>
    </source>
</evidence>
<dbReference type="NCBIfam" id="NF033483">
    <property type="entry name" value="PknB_PASTA_kin"/>
    <property type="match status" value="1"/>
</dbReference>
<evidence type="ECO:0000256" key="9">
    <source>
        <dbReference type="PROSITE-ProRule" id="PRU10141"/>
    </source>
</evidence>
<dbReference type="EC" id="2.7.11.1" evidence="1"/>
<keyword evidence="4 9" id="KW-0547">Nucleotide-binding</keyword>
<keyword evidence="11" id="KW-0812">Transmembrane</keyword>
<evidence type="ECO:0000256" key="1">
    <source>
        <dbReference type="ARBA" id="ARBA00012513"/>
    </source>
</evidence>
<comment type="catalytic activity">
    <reaction evidence="7">
        <text>L-threonyl-[protein] + ATP = O-phospho-L-threonyl-[protein] + ADP + H(+)</text>
        <dbReference type="Rhea" id="RHEA:46608"/>
        <dbReference type="Rhea" id="RHEA-COMP:11060"/>
        <dbReference type="Rhea" id="RHEA-COMP:11605"/>
        <dbReference type="ChEBI" id="CHEBI:15378"/>
        <dbReference type="ChEBI" id="CHEBI:30013"/>
        <dbReference type="ChEBI" id="CHEBI:30616"/>
        <dbReference type="ChEBI" id="CHEBI:61977"/>
        <dbReference type="ChEBI" id="CHEBI:456216"/>
        <dbReference type="EC" id="2.7.11.1"/>
    </reaction>
</comment>
<keyword evidence="2" id="KW-0723">Serine/threonine-protein kinase</keyword>
<keyword evidence="3" id="KW-0808">Transferase</keyword>
<evidence type="ECO:0000313" key="14">
    <source>
        <dbReference type="EMBL" id="KRK79982.1"/>
    </source>
</evidence>
<dbReference type="InterPro" id="IPR005543">
    <property type="entry name" value="PASTA_dom"/>
</dbReference>
<evidence type="ECO:0000259" key="12">
    <source>
        <dbReference type="PROSITE" id="PS50011"/>
    </source>
</evidence>
<comment type="caution">
    <text evidence="14">The sequence shown here is derived from an EMBL/GenBank/DDBJ whole genome shotgun (WGS) entry which is preliminary data.</text>
</comment>
<evidence type="ECO:0000313" key="15">
    <source>
        <dbReference type="Proteomes" id="UP000051248"/>
    </source>
</evidence>
<evidence type="ECO:0000256" key="7">
    <source>
        <dbReference type="ARBA" id="ARBA00047899"/>
    </source>
</evidence>
<evidence type="ECO:0000256" key="2">
    <source>
        <dbReference type="ARBA" id="ARBA00022527"/>
    </source>
</evidence>
<sequence length="651" mass="71365">MDKGYLVGGRYQILGTLGEGGMANVYLADDTKLNRKVAVKALRYDLQDDESVKRRFGREAKATSGLSNPNIVNVLDVGNDNGLQYIVIEYVDGPNLKKYIKTHFPIPYHEVVDIMEQICLAVADAHDHGIIHRDLKPENILVDTSSDPIQVKVSDFGIALALSDRSITRTNSLLGSVHYMSPEQIRGNSATALSDIYALGIILFELLTQHVPFTGDTAVSVALKHSKEDIPDLRAIDPNIPQPLENAVLKATAKDPEQRYQSVREMRDDLSTCLLPEREHEAKFIPQPLNDLDETKVIPSIGADDDEVAPQHKKNNRRRNLILASLIPLALVLFLIFMVVKGNEETTVPDLQNLTVKQADVMLKGSNLQVGTISKENNDDVEAGHVIKSIPAKGLKLKNNAKVNLILSLGATYYKMPKLIGKDYDDVSDNLKKRGFDVTIKHISTNEYEAGVITKQSIKAGKKVVTKNKKLILTIAKTPAVKRKVTKVRDLSGYNLKSIQDYASEIGATLNVSYEYSDTIDEGVLISQNPEAGSVINQGDTLAVVISKGKDPDSDSNDNENDKNDDDSSSSSSATKPVTKDVTIPFDSSNSSNTITIYLSDATHNINTVYKSMSITQDTTQTLVFNLKSGQTGTYNIERDGKQILSGSVSG</sequence>
<organism evidence="14 15">
    <name type="scientific">Companilactobacillus nodensis DSM 19682 = JCM 14932 = NBRC 107160</name>
    <dbReference type="NCBI Taxonomy" id="1423775"/>
    <lineage>
        <taxon>Bacteria</taxon>
        <taxon>Bacillati</taxon>
        <taxon>Bacillota</taxon>
        <taxon>Bacilli</taxon>
        <taxon>Lactobacillales</taxon>
        <taxon>Lactobacillaceae</taxon>
        <taxon>Companilactobacillus</taxon>
    </lineage>
</organism>
<dbReference type="eggNOG" id="COG0515">
    <property type="taxonomic scope" value="Bacteria"/>
</dbReference>
<dbReference type="AlphaFoldDB" id="A0A0R1K8J4"/>
<evidence type="ECO:0000256" key="4">
    <source>
        <dbReference type="ARBA" id="ARBA00022741"/>
    </source>
</evidence>
<dbReference type="InterPro" id="IPR017441">
    <property type="entry name" value="Protein_kinase_ATP_BS"/>
</dbReference>
<dbReference type="Pfam" id="PF00069">
    <property type="entry name" value="Pkinase"/>
    <property type="match status" value="1"/>
</dbReference>
<dbReference type="PROSITE" id="PS00108">
    <property type="entry name" value="PROTEIN_KINASE_ST"/>
    <property type="match status" value="1"/>
</dbReference>
<name>A0A0R1K8J4_9LACO</name>
<dbReference type="PROSITE" id="PS50011">
    <property type="entry name" value="PROTEIN_KINASE_DOM"/>
    <property type="match status" value="1"/>
</dbReference>
<dbReference type="Proteomes" id="UP000051248">
    <property type="component" value="Unassembled WGS sequence"/>
</dbReference>
<dbReference type="OrthoDB" id="9788659at2"/>
<accession>A0A0R1K8J4</accession>
<dbReference type="GO" id="GO:0004674">
    <property type="term" value="F:protein serine/threonine kinase activity"/>
    <property type="evidence" value="ECO:0007669"/>
    <property type="project" value="UniProtKB-KW"/>
</dbReference>
<keyword evidence="6 9" id="KW-0067">ATP-binding</keyword>
<keyword evidence="15" id="KW-1185">Reference proteome</keyword>
<protein>
    <recommendedName>
        <fullName evidence="1">non-specific serine/threonine protein kinase</fullName>
        <ecNumber evidence="1">2.7.11.1</ecNumber>
    </recommendedName>
</protein>
<dbReference type="PROSITE" id="PS00107">
    <property type="entry name" value="PROTEIN_KINASE_ATP"/>
    <property type="match status" value="1"/>
</dbReference>
<evidence type="ECO:0000256" key="10">
    <source>
        <dbReference type="SAM" id="MobiDB-lite"/>
    </source>
</evidence>
<feature type="domain" description="PASTA" evidence="13">
    <location>
        <begin position="342"/>
        <end position="409"/>
    </location>
</feature>
<dbReference type="SMART" id="SM00740">
    <property type="entry name" value="PASTA"/>
    <property type="match status" value="3"/>
</dbReference>
<reference evidence="14 15" key="1">
    <citation type="journal article" date="2015" name="Genome Announc.">
        <title>Expanding the biotechnology potential of lactobacilli through comparative genomics of 213 strains and associated genera.</title>
        <authorList>
            <person name="Sun Z."/>
            <person name="Harris H.M."/>
            <person name="McCann A."/>
            <person name="Guo C."/>
            <person name="Argimon S."/>
            <person name="Zhang W."/>
            <person name="Yang X."/>
            <person name="Jeffery I.B."/>
            <person name="Cooney J.C."/>
            <person name="Kagawa T.F."/>
            <person name="Liu W."/>
            <person name="Song Y."/>
            <person name="Salvetti E."/>
            <person name="Wrobel A."/>
            <person name="Rasinkangas P."/>
            <person name="Parkhill J."/>
            <person name="Rea M.C."/>
            <person name="O'Sullivan O."/>
            <person name="Ritari J."/>
            <person name="Douillard F.P."/>
            <person name="Paul Ross R."/>
            <person name="Yang R."/>
            <person name="Briner A.E."/>
            <person name="Felis G.E."/>
            <person name="de Vos W.M."/>
            <person name="Barrangou R."/>
            <person name="Klaenhammer T.R."/>
            <person name="Caufield P.W."/>
            <person name="Cui Y."/>
            <person name="Zhang H."/>
            <person name="O'Toole P.W."/>
        </authorList>
    </citation>
    <scope>NUCLEOTIDE SEQUENCE [LARGE SCALE GENOMIC DNA]</scope>
    <source>
        <strain evidence="14 15">DSM 19682</strain>
    </source>
</reference>
<feature type="transmembrane region" description="Helical" evidence="11">
    <location>
        <begin position="321"/>
        <end position="340"/>
    </location>
</feature>
<dbReference type="PROSITE" id="PS51178">
    <property type="entry name" value="PASTA"/>
    <property type="match status" value="3"/>
</dbReference>
<dbReference type="Gene3D" id="1.10.510.10">
    <property type="entry name" value="Transferase(Phosphotransferase) domain 1"/>
    <property type="match status" value="1"/>
</dbReference>
<dbReference type="PATRIC" id="fig|1423775.4.peg.162"/>
<dbReference type="FunFam" id="1.10.510.10:FF:000021">
    <property type="entry name" value="Serine/threonine protein kinase"/>
    <property type="match status" value="1"/>
</dbReference>
<proteinExistence type="predicted"/>
<dbReference type="InterPro" id="IPR008271">
    <property type="entry name" value="Ser/Thr_kinase_AS"/>
</dbReference>
<evidence type="ECO:0000256" key="11">
    <source>
        <dbReference type="SAM" id="Phobius"/>
    </source>
</evidence>